<dbReference type="eggNOG" id="COG0024">
    <property type="taxonomic scope" value="Bacteria"/>
</dbReference>
<protein>
    <submittedName>
        <fullName evidence="2">Xaa-Pro aminopeptidase family enzyme</fullName>
    </submittedName>
</protein>
<dbReference type="Gene3D" id="3.90.230.10">
    <property type="entry name" value="Creatinase/methionine aminopeptidase superfamily"/>
    <property type="match status" value="1"/>
</dbReference>
<keyword evidence="3" id="KW-1185">Reference proteome</keyword>
<keyword evidence="2" id="KW-0031">Aminopeptidase</keyword>
<name>H5T8A2_9ALTE</name>
<dbReference type="AlphaFoldDB" id="H5T8A2"/>
<sequence length="460" mass="51219">MKNSLCTVLMAAVVIPLLSTSILFGSAYANVQLKASPAASILDQRARIEPENRMLNDRILTLLPELMAQKNIDLWLVLAREYAEDPVFFSLVPQPVFAARRTTMLAFHLQEDGTVDALSVNTYPFGEPYESVWTGGDLDEQWRALGDLIAELNPKRIGINTSRHWPVADGLTQGLYQRLLEVMPEGFEDRVVSAEELVVRWIETRSEGERAVYPHVVQLARSVIAQGFSSKVITPGVTSTDDVAWFLRQRFHELDLPVWFMPYVNLQREGLECAKDNPFCGTSGVIQPGDVLHTDVGICYLKLCTDTQEMAYVLKPGESDVPQGLKDAMAVGNQWQDFVTSSFETGLSGNQILAATQRKATSAGIDSSTYTHPIGFFGHAPGPTIGMWDNQGETPVRGDWPLYPNTAYAIEGNIRYELQEWDNQGVRIKLEQGAMFDGNRVIYLAGRQTQWHLIGPKTAP</sequence>
<dbReference type="Pfam" id="PF00557">
    <property type="entry name" value="Peptidase_M24"/>
    <property type="match status" value="1"/>
</dbReference>
<accession>H5T8A2</accession>
<reference evidence="2 3" key="1">
    <citation type="journal article" date="2012" name="J. Bacteriol.">
        <title>Genome sequence of proteorhodopsin-containing sea ice bacterium Glaciecola punicea ACAM 611T.</title>
        <authorList>
            <person name="Qin Q.-L."/>
            <person name="Xie B.-B."/>
            <person name="Shu Y.-L."/>
            <person name="Rong J.-C."/>
            <person name="Zhao D.-L."/>
            <person name="Zhang X.-Y."/>
            <person name="Chen X.-L."/>
            <person name="Zhou B.-C."/>
            <person name="Zhanga Y.-Z."/>
        </authorList>
    </citation>
    <scope>NUCLEOTIDE SEQUENCE [LARGE SCALE GENOMIC DNA]</scope>
    <source>
        <strain evidence="2 3">ACAM 611</strain>
    </source>
</reference>
<dbReference type="SUPFAM" id="SSF55920">
    <property type="entry name" value="Creatinase/aminopeptidase"/>
    <property type="match status" value="1"/>
</dbReference>
<organism evidence="2 3">
    <name type="scientific">Glaciecola punicea ACAM 611</name>
    <dbReference type="NCBI Taxonomy" id="1121923"/>
    <lineage>
        <taxon>Bacteria</taxon>
        <taxon>Pseudomonadati</taxon>
        <taxon>Pseudomonadota</taxon>
        <taxon>Gammaproteobacteria</taxon>
        <taxon>Alteromonadales</taxon>
        <taxon>Alteromonadaceae</taxon>
        <taxon>Glaciecola</taxon>
    </lineage>
</organism>
<evidence type="ECO:0000313" key="3">
    <source>
        <dbReference type="Proteomes" id="UP000053586"/>
    </source>
</evidence>
<dbReference type="InterPro" id="IPR000994">
    <property type="entry name" value="Pept_M24"/>
</dbReference>
<dbReference type="Proteomes" id="UP000053586">
    <property type="component" value="Unassembled WGS sequence"/>
</dbReference>
<comment type="caution">
    <text evidence="2">The sequence shown here is derived from an EMBL/GenBank/DDBJ whole genome shotgun (WGS) entry which is preliminary data.</text>
</comment>
<evidence type="ECO:0000313" key="2">
    <source>
        <dbReference type="EMBL" id="GAB54543.1"/>
    </source>
</evidence>
<evidence type="ECO:0000259" key="1">
    <source>
        <dbReference type="Pfam" id="PF00557"/>
    </source>
</evidence>
<keyword evidence="2" id="KW-0645">Protease</keyword>
<feature type="domain" description="Peptidase M24" evidence="1">
    <location>
        <begin position="220"/>
        <end position="428"/>
    </location>
</feature>
<proteinExistence type="predicted"/>
<dbReference type="STRING" id="56804.BAE46_12820"/>
<dbReference type="InterPro" id="IPR036005">
    <property type="entry name" value="Creatinase/aminopeptidase-like"/>
</dbReference>
<dbReference type="RefSeq" id="WP_006002877.1">
    <property type="nucleotide sequence ID" value="NZ_BAET01000006.1"/>
</dbReference>
<dbReference type="OrthoDB" id="9765815at2"/>
<dbReference type="EMBL" id="BAET01000006">
    <property type="protein sequence ID" value="GAB54543.1"/>
    <property type="molecule type" value="Genomic_DNA"/>
</dbReference>
<gene>
    <name evidence="2" type="ORF">GPUN_0396</name>
</gene>
<keyword evidence="2" id="KW-0378">Hydrolase</keyword>
<dbReference type="GO" id="GO:0004177">
    <property type="term" value="F:aminopeptidase activity"/>
    <property type="evidence" value="ECO:0007669"/>
    <property type="project" value="UniProtKB-KW"/>
</dbReference>
<reference evidence="2 3" key="2">
    <citation type="journal article" date="2017" name="Antonie Van Leeuwenhoek">
        <title>Rhizobium rhizosphaerae sp. nov., a novel species isolated from rice rhizosphere.</title>
        <authorList>
            <person name="Zhao J.J."/>
            <person name="Zhang J."/>
            <person name="Zhang R.J."/>
            <person name="Zhang C.W."/>
            <person name="Yin H.Q."/>
            <person name="Zhang X.X."/>
        </authorList>
    </citation>
    <scope>NUCLEOTIDE SEQUENCE [LARGE SCALE GENOMIC DNA]</scope>
    <source>
        <strain evidence="2 3">ACAM 611</strain>
    </source>
</reference>